<protein>
    <recommendedName>
        <fullName evidence="4">SUKH-4 family immunity protein</fullName>
    </recommendedName>
</protein>
<accession>A0A371QBF1</accession>
<evidence type="ECO:0000256" key="1">
    <source>
        <dbReference type="SAM" id="MobiDB-lite"/>
    </source>
</evidence>
<dbReference type="Pfam" id="PF14440">
    <property type="entry name" value="XOO_2897-deam"/>
    <property type="match status" value="1"/>
</dbReference>
<organism evidence="2 3">
    <name type="scientific">Streptomyces inhibens</name>
    <dbReference type="NCBI Taxonomy" id="2293571"/>
    <lineage>
        <taxon>Bacteria</taxon>
        <taxon>Bacillati</taxon>
        <taxon>Actinomycetota</taxon>
        <taxon>Actinomycetes</taxon>
        <taxon>Kitasatosporales</taxon>
        <taxon>Streptomycetaceae</taxon>
        <taxon>Streptomyces</taxon>
    </lineage>
</organism>
<dbReference type="InterPro" id="IPR032722">
    <property type="entry name" value="Deaminase_XOO_2897"/>
</dbReference>
<dbReference type="RefSeq" id="WP_128502566.1">
    <property type="nucleotide sequence ID" value="NZ_QUAC01000011.1"/>
</dbReference>
<dbReference type="Pfam" id="PF14435">
    <property type="entry name" value="SUKH-4"/>
    <property type="match status" value="1"/>
</dbReference>
<dbReference type="AlphaFoldDB" id="A0A371QBF1"/>
<name>A0A371QBF1_STRIH</name>
<comment type="caution">
    <text evidence="2">The sequence shown here is derived from an EMBL/GenBank/DDBJ whole genome shotgun (WGS) entry which is preliminary data.</text>
</comment>
<dbReference type="InterPro" id="IPR025851">
    <property type="entry name" value="SUKH-4"/>
</dbReference>
<reference evidence="2 3" key="1">
    <citation type="submission" date="2018-08" db="EMBL/GenBank/DDBJ databases">
        <title>Streptomyces NEAU-D10 sp. nov., a novel Actinomycete isolated from soil.</title>
        <authorList>
            <person name="Jin L."/>
        </authorList>
    </citation>
    <scope>NUCLEOTIDE SEQUENCE [LARGE SCALE GENOMIC DNA]</scope>
    <source>
        <strain evidence="2 3">NEAU-D10</strain>
    </source>
</reference>
<dbReference type="Proteomes" id="UP000262477">
    <property type="component" value="Unassembled WGS sequence"/>
</dbReference>
<keyword evidence="3" id="KW-1185">Reference proteome</keyword>
<evidence type="ECO:0008006" key="4">
    <source>
        <dbReference type="Google" id="ProtNLM"/>
    </source>
</evidence>
<evidence type="ECO:0000313" key="3">
    <source>
        <dbReference type="Proteomes" id="UP000262477"/>
    </source>
</evidence>
<evidence type="ECO:0000313" key="2">
    <source>
        <dbReference type="EMBL" id="REK92012.1"/>
    </source>
</evidence>
<dbReference type="OrthoDB" id="4334423at2"/>
<dbReference type="EMBL" id="QUAC01000011">
    <property type="protein sequence ID" value="REK92012.1"/>
    <property type="molecule type" value="Genomic_DNA"/>
</dbReference>
<feature type="region of interest" description="Disordered" evidence="1">
    <location>
        <begin position="121"/>
        <end position="153"/>
    </location>
</feature>
<gene>
    <name evidence="2" type="ORF">DY245_01575</name>
</gene>
<proteinExistence type="predicted"/>
<sequence length="338" mass="36765">MSSNQTYDDGAPLGTGLGYTAVCRFRDRDGAERTQLARSGPGRPHPEWQLADHLAQLGIRPEDVLELYTELQVCALPGGNCAALISRSWPQVKVSHTVDYGTDARSRAAGQQKLYEHAAELARREGKPLAARPARLPLPSKGADSGPPTHPESAARSELLAAFGANSLIQREAEELQNAALPPSALHTLTRTGLPAEFPPFFRLTPGEPAAVDLPGWAELRGETLKPHIKESYDSYGYVRIGDDFGREICVEPATAKVWAVELGSGWASFVNSDLESFARSLALLEQRWAARRQLGPAAAAQDTARFQNDLAAIDPQSLAGPNRWWAMIVEQMWDGLL</sequence>
<feature type="compositionally biased region" description="Low complexity" evidence="1">
    <location>
        <begin position="128"/>
        <end position="139"/>
    </location>
</feature>